<dbReference type="STRING" id="1447883.A0A2B7XD55"/>
<dbReference type="PANTHER" id="PTHR21049:SF0">
    <property type="entry name" value="DOLICHYL-DIPHOSPHOOLIGOSACCHARIDE--PROTEIN GLYCOSYLTRANSFERASE SUBUNIT 1"/>
    <property type="match status" value="1"/>
</dbReference>
<protein>
    <recommendedName>
        <fullName evidence="10">Dolichyl-diphosphooligosaccharide--protein glycosyltransferase subunit 1</fullName>
    </recommendedName>
</protein>
<keyword evidence="13" id="KW-1185">Reference proteome</keyword>
<evidence type="ECO:0000256" key="4">
    <source>
        <dbReference type="ARBA" id="ARBA00008905"/>
    </source>
</evidence>
<feature type="compositionally biased region" description="Polar residues" evidence="11">
    <location>
        <begin position="200"/>
        <end position="210"/>
    </location>
</feature>
<comment type="function">
    <text evidence="1 10">Subunit of the oligosaccharyl transferase (OST) complex that catalyzes the initial transfer of a defined glycan (Glc(3)Man(9)GlcNAc(2) in eukaryotes) from the lipid carrier dolichol-pyrophosphate to an asparagine residue within an Asn-X-Ser/Thr consensus motif in nascent polypeptide chains, the first step in protein N-glycosylation. N-glycosylation occurs cotranslationally and the complex associates with the Sec61 complex at the channel-forming translocon complex that mediates protein translocation across the endoplasmic reticulum (ER). All subunits are required for a maximal enzyme activity.</text>
</comment>
<dbReference type="PANTHER" id="PTHR21049">
    <property type="entry name" value="RIBOPHORIN I"/>
    <property type="match status" value="1"/>
</dbReference>
<dbReference type="InterPro" id="IPR007676">
    <property type="entry name" value="Ribophorin_I"/>
</dbReference>
<evidence type="ECO:0000256" key="11">
    <source>
        <dbReference type="SAM" id="MobiDB-lite"/>
    </source>
</evidence>
<comment type="caution">
    <text evidence="12">The sequence shown here is derived from an EMBL/GenBank/DDBJ whole genome shotgun (WGS) entry which is preliminary data.</text>
</comment>
<evidence type="ECO:0000256" key="3">
    <source>
        <dbReference type="ARBA" id="ARBA00004922"/>
    </source>
</evidence>
<dbReference type="AlphaFoldDB" id="A0A2B7XD55"/>
<gene>
    <name evidence="12" type="ORF">AJ80_08113</name>
</gene>
<accession>A0A2B7XD55</accession>
<keyword evidence="6 10" id="KW-0732">Signal</keyword>
<organism evidence="12 13">
    <name type="scientific">Polytolypa hystricis (strain UAMH7299)</name>
    <dbReference type="NCBI Taxonomy" id="1447883"/>
    <lineage>
        <taxon>Eukaryota</taxon>
        <taxon>Fungi</taxon>
        <taxon>Dikarya</taxon>
        <taxon>Ascomycota</taxon>
        <taxon>Pezizomycotina</taxon>
        <taxon>Eurotiomycetes</taxon>
        <taxon>Eurotiomycetidae</taxon>
        <taxon>Onygenales</taxon>
        <taxon>Onygenales incertae sedis</taxon>
        <taxon>Polytolypa</taxon>
    </lineage>
</organism>
<dbReference type="GO" id="GO:0008250">
    <property type="term" value="C:oligosaccharyltransferase complex"/>
    <property type="evidence" value="ECO:0007669"/>
    <property type="project" value="UniProtKB-UniRule"/>
</dbReference>
<dbReference type="OrthoDB" id="310030at2759"/>
<dbReference type="UniPathway" id="UPA00378"/>
<keyword evidence="9 10" id="KW-0472">Membrane</keyword>
<evidence type="ECO:0000256" key="6">
    <source>
        <dbReference type="ARBA" id="ARBA00022729"/>
    </source>
</evidence>
<feature type="chain" id="PRO_5011809536" description="Dolichyl-diphosphooligosaccharide--protein glycosyltransferase subunit 1" evidence="10">
    <location>
        <begin position="23"/>
        <end position="503"/>
    </location>
</feature>
<feature type="transmembrane region" description="Helical" evidence="10">
    <location>
        <begin position="477"/>
        <end position="500"/>
    </location>
</feature>
<name>A0A2B7XD55_POLH7</name>
<reference evidence="12 13" key="1">
    <citation type="submission" date="2017-10" db="EMBL/GenBank/DDBJ databases">
        <title>Comparative genomics in systemic dimorphic fungi from Ajellomycetaceae.</title>
        <authorList>
            <person name="Munoz J.F."/>
            <person name="Mcewen J.G."/>
            <person name="Clay O.K."/>
            <person name="Cuomo C.A."/>
        </authorList>
    </citation>
    <scope>NUCLEOTIDE SEQUENCE [LARGE SCALE GENOMIC DNA]</scope>
    <source>
        <strain evidence="12 13">UAMH7299</strain>
    </source>
</reference>
<evidence type="ECO:0000256" key="9">
    <source>
        <dbReference type="ARBA" id="ARBA00023136"/>
    </source>
</evidence>
<comment type="subcellular location">
    <subcellularLocation>
        <location evidence="2 10">Endoplasmic reticulum membrane</location>
        <topology evidence="2 10">Single-pass type I membrane protein</topology>
    </subcellularLocation>
</comment>
<comment type="similarity">
    <text evidence="4 10">Belongs to the OST1 family.</text>
</comment>
<feature type="signal peptide" evidence="10">
    <location>
        <begin position="1"/>
        <end position="22"/>
    </location>
</feature>
<keyword evidence="5 10" id="KW-0812">Transmembrane</keyword>
<feature type="region of interest" description="Disordered" evidence="11">
    <location>
        <begin position="200"/>
        <end position="221"/>
    </location>
</feature>
<evidence type="ECO:0000256" key="2">
    <source>
        <dbReference type="ARBA" id="ARBA00004115"/>
    </source>
</evidence>
<comment type="subunit">
    <text evidence="10">Component of the oligosaccharyltransferase (OST) complex.</text>
</comment>
<comment type="pathway">
    <text evidence="3 10">Protein modification; protein glycosylation.</text>
</comment>
<keyword evidence="7 10" id="KW-0256">Endoplasmic reticulum</keyword>
<evidence type="ECO:0000256" key="5">
    <source>
        <dbReference type="ARBA" id="ARBA00022692"/>
    </source>
</evidence>
<sequence length="503" mass="56332">MKFTTPASLLWGLLVSTATTYAASTSNETASSSTRHIQLPDNFTPPRVFKNVNLLRNINLEKSYIRETINVVIENIDKKPQSEYYIPFSTEIISKVGGLEVREKDAPKKGRFEVERADNVLSPVQYFIARLPEPLAPSSQLTLGISYYILGALDPLPVTIDQDDRQYLTHSFSAYVPSAYVTDNQKTKLKLPNTDIPDFTKTTGLKSDSSPDPEKQGSSLVYGPYKTSSIAPGTIELINIRYELTKPVLICSLLERDIEVSHWGGNLATEDRYWLRNGGAQLKNHFSRVSWAMKSYQNLPTSALRELKVPLKPGSVDPYFTDEIGNVSTSRFRPGPKATLELKPRYPVFGGWKYSFTIGWNNALSSFLRVDGVDTYLLKVPFLEGPKMTEGIQYEKVDLRVVLPEGARNVKYELVDDGRSGMPYEVSSEISLHKTFMDTLGRTVLKLSMENVADEARDGELIVSYEYSSLETLRKPLTFAAGLLSVFIAAWFIGSLDVSIKSR</sequence>
<dbReference type="Proteomes" id="UP000224634">
    <property type="component" value="Unassembled WGS sequence"/>
</dbReference>
<evidence type="ECO:0000256" key="8">
    <source>
        <dbReference type="ARBA" id="ARBA00022989"/>
    </source>
</evidence>
<evidence type="ECO:0000256" key="1">
    <source>
        <dbReference type="ARBA" id="ARBA00002791"/>
    </source>
</evidence>
<keyword evidence="8 10" id="KW-1133">Transmembrane helix</keyword>
<evidence type="ECO:0000256" key="10">
    <source>
        <dbReference type="RuleBase" id="RU361143"/>
    </source>
</evidence>
<dbReference type="GO" id="GO:0018279">
    <property type="term" value="P:protein N-linked glycosylation via asparagine"/>
    <property type="evidence" value="ECO:0007669"/>
    <property type="project" value="TreeGrafter"/>
</dbReference>
<dbReference type="EMBL" id="PDNA01000175">
    <property type="protein sequence ID" value="PGH06840.1"/>
    <property type="molecule type" value="Genomic_DNA"/>
</dbReference>
<evidence type="ECO:0000256" key="7">
    <source>
        <dbReference type="ARBA" id="ARBA00022824"/>
    </source>
</evidence>
<proteinExistence type="inferred from homology"/>
<dbReference type="Pfam" id="PF04597">
    <property type="entry name" value="Ribophorin_I"/>
    <property type="match status" value="1"/>
</dbReference>
<evidence type="ECO:0000313" key="12">
    <source>
        <dbReference type="EMBL" id="PGH06840.1"/>
    </source>
</evidence>
<evidence type="ECO:0000313" key="13">
    <source>
        <dbReference type="Proteomes" id="UP000224634"/>
    </source>
</evidence>